<dbReference type="PANTHER" id="PTHR19328">
    <property type="entry name" value="HEDGEHOG-INTERACTING PROTEIN"/>
    <property type="match status" value="1"/>
</dbReference>
<comment type="caution">
    <text evidence="4">The sequence shown here is derived from an EMBL/GenBank/DDBJ whole genome shotgun (WGS) entry which is preliminary data.</text>
</comment>
<evidence type="ECO:0000256" key="1">
    <source>
        <dbReference type="SAM" id="MobiDB-lite"/>
    </source>
</evidence>
<dbReference type="SUPFAM" id="SSF50952">
    <property type="entry name" value="Soluble quinoprotein glucose dehydrogenase"/>
    <property type="match status" value="1"/>
</dbReference>
<dbReference type="Gene3D" id="2.120.10.30">
    <property type="entry name" value="TolB, C-terminal domain"/>
    <property type="match status" value="1"/>
</dbReference>
<accession>A0ABW0X156</accession>
<dbReference type="InterPro" id="IPR012938">
    <property type="entry name" value="Glc/Sorbosone_DH"/>
</dbReference>
<dbReference type="Pfam" id="PF07995">
    <property type="entry name" value="GSDH"/>
    <property type="match status" value="1"/>
</dbReference>
<dbReference type="Proteomes" id="UP001595975">
    <property type="component" value="Unassembled WGS sequence"/>
</dbReference>
<protein>
    <submittedName>
        <fullName evidence="4">PQQ-dependent sugar dehydrogenase</fullName>
    </submittedName>
</protein>
<dbReference type="RefSeq" id="WP_380223835.1">
    <property type="nucleotide sequence ID" value="NZ_JBHSOF010000003.1"/>
</dbReference>
<name>A0ABW0X156_9ACTN</name>
<evidence type="ECO:0000259" key="3">
    <source>
        <dbReference type="Pfam" id="PF07995"/>
    </source>
</evidence>
<evidence type="ECO:0000313" key="5">
    <source>
        <dbReference type="Proteomes" id="UP001595975"/>
    </source>
</evidence>
<dbReference type="InterPro" id="IPR011041">
    <property type="entry name" value="Quinoprot_gluc/sorb_DH_b-prop"/>
</dbReference>
<keyword evidence="5" id="KW-1185">Reference proteome</keyword>
<evidence type="ECO:0000256" key="2">
    <source>
        <dbReference type="SAM" id="SignalP"/>
    </source>
</evidence>
<organism evidence="4 5">
    <name type="scientific">Kitasatospora misakiensis</name>
    <dbReference type="NCBI Taxonomy" id="67330"/>
    <lineage>
        <taxon>Bacteria</taxon>
        <taxon>Bacillati</taxon>
        <taxon>Actinomycetota</taxon>
        <taxon>Actinomycetes</taxon>
        <taxon>Kitasatosporales</taxon>
        <taxon>Streptomycetaceae</taxon>
        <taxon>Kitasatospora</taxon>
    </lineage>
</organism>
<reference evidence="5" key="1">
    <citation type="journal article" date="2019" name="Int. J. Syst. Evol. Microbiol.">
        <title>The Global Catalogue of Microorganisms (GCM) 10K type strain sequencing project: providing services to taxonomists for standard genome sequencing and annotation.</title>
        <authorList>
            <consortium name="The Broad Institute Genomics Platform"/>
            <consortium name="The Broad Institute Genome Sequencing Center for Infectious Disease"/>
            <person name="Wu L."/>
            <person name="Ma J."/>
        </authorList>
    </citation>
    <scope>NUCLEOTIDE SEQUENCE [LARGE SCALE GENOMIC DNA]</scope>
    <source>
        <strain evidence="5">CGMCC 4.1437</strain>
    </source>
</reference>
<gene>
    <name evidence="4" type="ORF">ACFP3U_04475</name>
</gene>
<dbReference type="EMBL" id="JBHSOF010000003">
    <property type="protein sequence ID" value="MFC5662236.1"/>
    <property type="molecule type" value="Genomic_DNA"/>
</dbReference>
<feature type="compositionally biased region" description="Low complexity" evidence="1">
    <location>
        <begin position="64"/>
        <end position="75"/>
    </location>
</feature>
<feature type="compositionally biased region" description="Low complexity" evidence="1">
    <location>
        <begin position="29"/>
        <end position="56"/>
    </location>
</feature>
<feature type="domain" description="Glucose/Sorbosone dehydrogenase" evidence="3">
    <location>
        <begin position="87"/>
        <end position="387"/>
    </location>
</feature>
<feature type="region of interest" description="Disordered" evidence="1">
    <location>
        <begin position="29"/>
        <end position="75"/>
    </location>
</feature>
<keyword evidence="2" id="KW-0732">Signal</keyword>
<feature type="chain" id="PRO_5047225692" evidence="2">
    <location>
        <begin position="26"/>
        <end position="405"/>
    </location>
</feature>
<feature type="signal peptide" evidence="2">
    <location>
        <begin position="1"/>
        <end position="25"/>
    </location>
</feature>
<evidence type="ECO:0000313" key="4">
    <source>
        <dbReference type="EMBL" id="MFC5662236.1"/>
    </source>
</evidence>
<proteinExistence type="predicted"/>
<dbReference type="PROSITE" id="PS51257">
    <property type="entry name" value="PROKAR_LIPOPROTEIN"/>
    <property type="match status" value="1"/>
</dbReference>
<sequence>MPRRTAALLVALALGSAATVGCSSAAAPDRADASSLAPVSSSVPPAASATTAAPTPAATPSPSPSSVSPSSAAPASVTVRGTVTDGLKSPWGLAVLPEGDLLVSERDDARILRVPANGGAKTVAGTVPGVTSGGEGGLLGLALSPDFATDHQVYAYFSTASDNRIVRLDYDPARPAGSQLGAPTVLLSGIPHGPRHNGGRIAFGPDGFLYAGTGDANDRSLAQDRDSLGGKILRLTRDGGAAPDNPFPGSPVWSLGHRNVQGLAWDPQGRLWASEFGQDTWDELNLITPGADYGWPTVEGTAGRPEFADPVAQWHTADASPSGIAYAAGAVWTAALRGARLWRIPLDGDRAAGAPQEFLSGTYGRLRTVVADRDGTLLLVTDNTDGRGEPRPGDDRILRLAVDGG</sequence>
<dbReference type="PANTHER" id="PTHR19328:SF13">
    <property type="entry name" value="HIPL1 PROTEIN"/>
    <property type="match status" value="1"/>
</dbReference>
<dbReference type="InterPro" id="IPR011042">
    <property type="entry name" value="6-blade_b-propeller_TolB-like"/>
</dbReference>